<feature type="transmembrane region" description="Helical" evidence="11">
    <location>
        <begin position="159"/>
        <end position="179"/>
    </location>
</feature>
<dbReference type="Pfam" id="PF00005">
    <property type="entry name" value="ABC_tran"/>
    <property type="match status" value="1"/>
</dbReference>
<feature type="transmembrane region" description="Helical" evidence="11">
    <location>
        <begin position="24"/>
        <end position="46"/>
    </location>
</feature>
<evidence type="ECO:0000256" key="9">
    <source>
        <dbReference type="ARBA" id="ARBA00023136"/>
    </source>
</evidence>
<dbReference type="PROSITE" id="PS50893">
    <property type="entry name" value="ABC_TRANSPORTER_2"/>
    <property type="match status" value="1"/>
</dbReference>
<dbReference type="FunFam" id="3.40.50.300:FF:000221">
    <property type="entry name" value="Multidrug ABC transporter ATP-binding protein"/>
    <property type="match status" value="1"/>
</dbReference>
<comment type="caution">
    <text evidence="14">The sequence shown here is derived from an EMBL/GenBank/DDBJ whole genome shotgun (WGS) entry which is preliminary data.</text>
</comment>
<evidence type="ECO:0000256" key="8">
    <source>
        <dbReference type="ARBA" id="ARBA00022989"/>
    </source>
</evidence>
<dbReference type="GO" id="GO:0005524">
    <property type="term" value="F:ATP binding"/>
    <property type="evidence" value="ECO:0007669"/>
    <property type="project" value="UniProtKB-KW"/>
</dbReference>
<keyword evidence="2" id="KW-0813">Transport</keyword>
<dbReference type="InterPro" id="IPR017871">
    <property type="entry name" value="ABC_transporter-like_CS"/>
</dbReference>
<evidence type="ECO:0000256" key="7">
    <source>
        <dbReference type="ARBA" id="ARBA00022840"/>
    </source>
</evidence>
<dbReference type="GO" id="GO:0005886">
    <property type="term" value="C:plasma membrane"/>
    <property type="evidence" value="ECO:0007669"/>
    <property type="project" value="UniProtKB-SubCell"/>
</dbReference>
<evidence type="ECO:0000256" key="11">
    <source>
        <dbReference type="SAM" id="Phobius"/>
    </source>
</evidence>
<dbReference type="Gene3D" id="1.20.1560.10">
    <property type="entry name" value="ABC transporter type 1, transmembrane domain"/>
    <property type="match status" value="1"/>
</dbReference>
<dbReference type="InterPro" id="IPR039421">
    <property type="entry name" value="Type_1_exporter"/>
</dbReference>
<keyword evidence="9 11" id="KW-0472">Membrane</keyword>
<evidence type="ECO:0000256" key="4">
    <source>
        <dbReference type="ARBA" id="ARBA00022519"/>
    </source>
</evidence>
<evidence type="ECO:0000256" key="10">
    <source>
        <dbReference type="ARBA" id="ARBA00023455"/>
    </source>
</evidence>
<dbReference type="SUPFAM" id="SSF90123">
    <property type="entry name" value="ABC transporter transmembrane region"/>
    <property type="match status" value="1"/>
</dbReference>
<evidence type="ECO:0000256" key="3">
    <source>
        <dbReference type="ARBA" id="ARBA00022475"/>
    </source>
</evidence>
<sequence length="583" mass="62078">MNIRPLLTDLQAILGPAHRRTLRIYLAWVITYGVLQGVAAALLVPALRALLSGDLPGAMTWVGVMAVVVAATCVAHYIQAMKGFAVAMVVLTTMHERIGDHLGALPVGWFTNEKVGRLSRIVTTGTVMVGGLFAHLLTPLVAGAATPATIALVTFLFDWRLAVAMLVSAPLLYAIFNWAGRLVGKGDQLSDAAAVTAANRVVEFARHQRTLRAFGRGAEGHRPLDEAITEQHRVGRRAMWLSVPGILAGGFATQLAFTVLIVVGVVLALGGSVDPVALIAVLALAARFTGPLAELSALSGAVRMAHNDVRRIAAVLEEEPLAEPMVPAALPCPGEIELSGVSFGYTPDQPVLRDVSFTVPPRTMTALVGASGSGKTTVTRLIARFWDAGAGTIRVGGADVRHQRTEGLMAQVAMVFQDVYLFDDTLEANIRVGRPTATDEEIREAGRLAGVDEIVARLPHGWTTRVGEGGAALSGGERQRVSIARAIVKDAPIVLLDEATAALDAENERYVREALRTLMTRSTLLVIAHRLQTVVAADQIVVLDNGVVAERGTHPELLAAGDRYAAFWQERNRAKGWRLTASG</sequence>
<reference evidence="14 15" key="1">
    <citation type="submission" date="2018-05" db="EMBL/GenBank/DDBJ databases">
        <title>Evolution of GPA BGCs.</title>
        <authorList>
            <person name="Waglechner N."/>
            <person name="Wright G.D."/>
        </authorList>
    </citation>
    <scope>NUCLEOTIDE SEQUENCE [LARGE SCALE GENOMIC DNA]</scope>
    <source>
        <strain evidence="14 15">A82846</strain>
    </source>
</reference>
<evidence type="ECO:0000313" key="14">
    <source>
        <dbReference type="EMBL" id="RSM69668.1"/>
    </source>
</evidence>
<dbReference type="InterPro" id="IPR027417">
    <property type="entry name" value="P-loop_NTPase"/>
</dbReference>
<dbReference type="InterPro" id="IPR003593">
    <property type="entry name" value="AAA+_ATPase"/>
</dbReference>
<feature type="transmembrane region" description="Helical" evidence="11">
    <location>
        <begin position="246"/>
        <end position="270"/>
    </location>
</feature>
<keyword evidence="6" id="KW-0547">Nucleotide-binding</keyword>
<dbReference type="SUPFAM" id="SSF52540">
    <property type="entry name" value="P-loop containing nucleoside triphosphate hydrolases"/>
    <property type="match status" value="1"/>
</dbReference>
<dbReference type="InterPro" id="IPR003439">
    <property type="entry name" value="ABC_transporter-like_ATP-bd"/>
</dbReference>
<feature type="transmembrane region" description="Helical" evidence="11">
    <location>
        <begin position="127"/>
        <end position="153"/>
    </location>
</feature>
<dbReference type="Gene3D" id="3.40.50.300">
    <property type="entry name" value="P-loop containing nucleotide triphosphate hydrolases"/>
    <property type="match status" value="1"/>
</dbReference>
<comment type="subcellular location">
    <subcellularLocation>
        <location evidence="1">Cell inner membrane</location>
        <topology evidence="1">Multi-pass membrane protein</topology>
    </subcellularLocation>
</comment>
<keyword evidence="7" id="KW-0067">ATP-binding</keyword>
<accession>A0A428YNF6</accession>
<feature type="domain" description="ABC transporter" evidence="12">
    <location>
        <begin position="336"/>
        <end position="570"/>
    </location>
</feature>
<dbReference type="InterPro" id="IPR036640">
    <property type="entry name" value="ABC1_TM_sf"/>
</dbReference>
<dbReference type="InterPro" id="IPR011527">
    <property type="entry name" value="ABC1_TM_dom"/>
</dbReference>
<organism evidence="14 15">
    <name type="scientific">Kibdelosporangium aridum</name>
    <dbReference type="NCBI Taxonomy" id="2030"/>
    <lineage>
        <taxon>Bacteria</taxon>
        <taxon>Bacillati</taxon>
        <taxon>Actinomycetota</taxon>
        <taxon>Actinomycetes</taxon>
        <taxon>Pseudonocardiales</taxon>
        <taxon>Pseudonocardiaceae</taxon>
        <taxon>Kibdelosporangium</taxon>
    </lineage>
</organism>
<dbReference type="GO" id="GO:0140359">
    <property type="term" value="F:ABC-type transporter activity"/>
    <property type="evidence" value="ECO:0007669"/>
    <property type="project" value="InterPro"/>
</dbReference>
<feature type="transmembrane region" description="Helical" evidence="11">
    <location>
        <begin position="58"/>
        <end position="78"/>
    </location>
</feature>
<feature type="domain" description="ABC transmembrane type-1" evidence="13">
    <location>
        <begin position="24"/>
        <end position="304"/>
    </location>
</feature>
<evidence type="ECO:0000256" key="2">
    <source>
        <dbReference type="ARBA" id="ARBA00022448"/>
    </source>
</evidence>
<name>A0A428YNF6_KIBAR</name>
<evidence type="ECO:0000256" key="1">
    <source>
        <dbReference type="ARBA" id="ARBA00004429"/>
    </source>
</evidence>
<keyword evidence="3" id="KW-1003">Cell membrane</keyword>
<evidence type="ECO:0000259" key="12">
    <source>
        <dbReference type="PROSITE" id="PS50893"/>
    </source>
</evidence>
<dbReference type="GO" id="GO:0034040">
    <property type="term" value="F:ATPase-coupled lipid transmembrane transporter activity"/>
    <property type="evidence" value="ECO:0007669"/>
    <property type="project" value="TreeGrafter"/>
</dbReference>
<evidence type="ECO:0000256" key="5">
    <source>
        <dbReference type="ARBA" id="ARBA00022692"/>
    </source>
</evidence>
<dbReference type="RefSeq" id="WP_125728323.1">
    <property type="nucleotide sequence ID" value="NZ_QHKI01000070.1"/>
</dbReference>
<dbReference type="PROSITE" id="PS00211">
    <property type="entry name" value="ABC_TRANSPORTER_1"/>
    <property type="match status" value="1"/>
</dbReference>
<keyword evidence="8 11" id="KW-1133">Transmembrane helix</keyword>
<dbReference type="SMART" id="SM00382">
    <property type="entry name" value="AAA"/>
    <property type="match status" value="1"/>
</dbReference>
<dbReference type="AlphaFoldDB" id="A0A428YNF6"/>
<dbReference type="PANTHER" id="PTHR24221:SF654">
    <property type="entry name" value="ATP-BINDING CASSETTE SUB-FAMILY B MEMBER 6"/>
    <property type="match status" value="1"/>
</dbReference>
<dbReference type="GO" id="GO:0016887">
    <property type="term" value="F:ATP hydrolysis activity"/>
    <property type="evidence" value="ECO:0007669"/>
    <property type="project" value="InterPro"/>
</dbReference>
<evidence type="ECO:0000313" key="15">
    <source>
        <dbReference type="Proteomes" id="UP000287547"/>
    </source>
</evidence>
<dbReference type="PROSITE" id="PS50929">
    <property type="entry name" value="ABC_TM1F"/>
    <property type="match status" value="1"/>
</dbReference>
<keyword evidence="4" id="KW-0997">Cell inner membrane</keyword>
<dbReference type="Proteomes" id="UP000287547">
    <property type="component" value="Unassembled WGS sequence"/>
</dbReference>
<evidence type="ECO:0000256" key="6">
    <source>
        <dbReference type="ARBA" id="ARBA00022741"/>
    </source>
</evidence>
<dbReference type="EMBL" id="QHKI01000070">
    <property type="protein sequence ID" value="RSM69668.1"/>
    <property type="molecule type" value="Genomic_DNA"/>
</dbReference>
<dbReference type="OrthoDB" id="9806127at2"/>
<protein>
    <submittedName>
        <fullName evidence="14">ABC transporter</fullName>
    </submittedName>
</protein>
<proteinExistence type="inferred from homology"/>
<evidence type="ECO:0000259" key="13">
    <source>
        <dbReference type="PROSITE" id="PS50929"/>
    </source>
</evidence>
<dbReference type="Pfam" id="PF00664">
    <property type="entry name" value="ABC_membrane"/>
    <property type="match status" value="1"/>
</dbReference>
<gene>
    <name evidence="14" type="ORF">DMH04_45975</name>
</gene>
<comment type="similarity">
    <text evidence="10">Belongs to the ABC transporter superfamily. Siderophore-Fe(3+) uptake transporter (SIUT) (TC 3.A.1.21) family.</text>
</comment>
<dbReference type="PANTHER" id="PTHR24221">
    <property type="entry name" value="ATP-BINDING CASSETTE SUB-FAMILY B"/>
    <property type="match status" value="1"/>
</dbReference>
<keyword evidence="5 11" id="KW-0812">Transmembrane</keyword>